<dbReference type="CDD" id="cd00347">
    <property type="entry name" value="Flavin_utilizing_monoxygenases"/>
    <property type="match status" value="2"/>
</dbReference>
<accession>A0ABY8H6X1</accession>
<keyword evidence="3" id="KW-1185">Reference proteome</keyword>
<sequence length="379" mass="40063">MTTPLSVFDLTPVPAGATAADAVHHSLELARRAERAGYHRLWYGEHHLNPGIVGTSPALFIALASTVTSTLRLGSGAVLAGHRSALSIAEEFAVLEAAAPGRIDLGLGRAGLRSAPGAGESAPAAREDRWTEEGLRLPAAPDLSGLFSSPRFAAQRALLNPPPETLPTYSEFVDQLQDFFARRARVDGVELNAVHASVEAPQLWILGSSPGESAQIAAERGLPFAANYHVAPTQVLEAIEHYRTRFRPGVLSAPHVLVSAEVLAAETEAEAERLARGYGAWVHSIRTGSGAIPYPAPDDELAAPLTGADAALVADREATRFVGDPEQVAQRLGVLRDATGADELLISTITHDPDARIRSFELLAESWSTTALTPTTASL</sequence>
<gene>
    <name evidence="2" type="ORF">P8192_01835</name>
</gene>
<dbReference type="PANTHER" id="PTHR30137:SF6">
    <property type="entry name" value="LUCIFERASE-LIKE MONOOXYGENASE"/>
    <property type="match status" value="1"/>
</dbReference>
<organism evidence="2 3">
    <name type="scientific">Citricoccus muralis</name>
    <dbReference type="NCBI Taxonomy" id="169134"/>
    <lineage>
        <taxon>Bacteria</taxon>
        <taxon>Bacillati</taxon>
        <taxon>Actinomycetota</taxon>
        <taxon>Actinomycetes</taxon>
        <taxon>Micrococcales</taxon>
        <taxon>Micrococcaceae</taxon>
        <taxon>Citricoccus</taxon>
    </lineage>
</organism>
<dbReference type="InterPro" id="IPR036661">
    <property type="entry name" value="Luciferase-like_sf"/>
</dbReference>
<dbReference type="PANTHER" id="PTHR30137">
    <property type="entry name" value="LUCIFERASE-LIKE MONOOXYGENASE"/>
    <property type="match status" value="1"/>
</dbReference>
<evidence type="ECO:0000259" key="1">
    <source>
        <dbReference type="Pfam" id="PF00296"/>
    </source>
</evidence>
<name>A0ABY8H6X1_9MICC</name>
<dbReference type="RefSeq" id="WP_278158018.1">
    <property type="nucleotide sequence ID" value="NZ_CP121252.1"/>
</dbReference>
<evidence type="ECO:0000313" key="3">
    <source>
        <dbReference type="Proteomes" id="UP001219037"/>
    </source>
</evidence>
<feature type="domain" description="Luciferase-like" evidence="1">
    <location>
        <begin position="161"/>
        <end position="338"/>
    </location>
</feature>
<dbReference type="Gene3D" id="3.20.20.30">
    <property type="entry name" value="Luciferase-like domain"/>
    <property type="match status" value="1"/>
</dbReference>
<reference evidence="2 3" key="1">
    <citation type="submission" date="2023-04" db="EMBL/GenBank/DDBJ databases">
        <title>Funneling lignin-derived compounds into biodiesel using alkali-halophilic Citricoccus sp. P2.</title>
        <authorList>
            <person name="Luo C.-B."/>
        </authorList>
    </citation>
    <scope>NUCLEOTIDE SEQUENCE [LARGE SCALE GENOMIC DNA]</scope>
    <source>
        <strain evidence="2 3">P2</strain>
    </source>
</reference>
<dbReference type="EMBL" id="CP121252">
    <property type="protein sequence ID" value="WFP16890.1"/>
    <property type="molecule type" value="Genomic_DNA"/>
</dbReference>
<dbReference type="InterPro" id="IPR011251">
    <property type="entry name" value="Luciferase-like_dom"/>
</dbReference>
<feature type="domain" description="Luciferase-like" evidence="1">
    <location>
        <begin position="5"/>
        <end position="129"/>
    </location>
</feature>
<dbReference type="Proteomes" id="UP001219037">
    <property type="component" value="Chromosome"/>
</dbReference>
<dbReference type="InterPro" id="IPR050766">
    <property type="entry name" value="Bact_Lucif_Oxidored"/>
</dbReference>
<dbReference type="Pfam" id="PF00296">
    <property type="entry name" value="Bac_luciferase"/>
    <property type="match status" value="2"/>
</dbReference>
<proteinExistence type="predicted"/>
<protein>
    <submittedName>
        <fullName evidence="2">LLM class flavin-dependent oxidoreductase</fullName>
    </submittedName>
</protein>
<evidence type="ECO:0000313" key="2">
    <source>
        <dbReference type="EMBL" id="WFP16890.1"/>
    </source>
</evidence>
<dbReference type="SUPFAM" id="SSF51679">
    <property type="entry name" value="Bacterial luciferase-like"/>
    <property type="match status" value="1"/>
</dbReference>